<name>A0A364XX82_9BACT</name>
<evidence type="ECO:0000313" key="2">
    <source>
        <dbReference type="EMBL" id="RAV98847.1"/>
    </source>
</evidence>
<protein>
    <submittedName>
        <fullName evidence="2">Uncharacterized protein</fullName>
    </submittedName>
</protein>
<feature type="transmembrane region" description="Helical" evidence="1">
    <location>
        <begin position="6"/>
        <end position="30"/>
    </location>
</feature>
<dbReference type="RefSeq" id="WP_112748956.1">
    <property type="nucleotide sequence ID" value="NZ_QMFY01000014.1"/>
</dbReference>
<dbReference type="AlphaFoldDB" id="A0A364XX82"/>
<accession>A0A364XX82</accession>
<keyword evidence="1" id="KW-0472">Membrane</keyword>
<dbReference type="EMBL" id="QMFY01000014">
    <property type="protein sequence ID" value="RAV98847.1"/>
    <property type="molecule type" value="Genomic_DNA"/>
</dbReference>
<reference evidence="2 3" key="1">
    <citation type="submission" date="2018-06" db="EMBL/GenBank/DDBJ databases">
        <title>Chryseolinea flavus sp. nov., a member of the phylum Bacteroidetes isolated from soil.</title>
        <authorList>
            <person name="Li Y."/>
            <person name="Wang J."/>
        </authorList>
    </citation>
    <scope>NUCLEOTIDE SEQUENCE [LARGE SCALE GENOMIC DNA]</scope>
    <source>
        <strain evidence="2 3">SDU1-6</strain>
    </source>
</reference>
<sequence>MQFITWTYFLSIVGIMVAVYYAVAVLILYWHKLKQLGSPRISSSSNALGEVDVLGEPLADPEIFHESVSAEKVMFSDATPDVPDEAADATQVKFTEFLADVALLHRISKEHADQDPTSLLQSLVLRYDLFAGSVYQIMATQFLCDQFGIDHSIVSRWWPAHN</sequence>
<dbReference type="Proteomes" id="UP000251889">
    <property type="component" value="Unassembled WGS sequence"/>
</dbReference>
<keyword evidence="3" id="KW-1185">Reference proteome</keyword>
<keyword evidence="1" id="KW-1133">Transmembrane helix</keyword>
<evidence type="ECO:0000256" key="1">
    <source>
        <dbReference type="SAM" id="Phobius"/>
    </source>
</evidence>
<evidence type="ECO:0000313" key="3">
    <source>
        <dbReference type="Proteomes" id="UP000251889"/>
    </source>
</evidence>
<keyword evidence="1" id="KW-0812">Transmembrane</keyword>
<organism evidence="2 3">
    <name type="scientific">Pseudochryseolinea flava</name>
    <dbReference type="NCBI Taxonomy" id="2059302"/>
    <lineage>
        <taxon>Bacteria</taxon>
        <taxon>Pseudomonadati</taxon>
        <taxon>Bacteroidota</taxon>
        <taxon>Cytophagia</taxon>
        <taxon>Cytophagales</taxon>
        <taxon>Fulvivirgaceae</taxon>
        <taxon>Pseudochryseolinea</taxon>
    </lineage>
</organism>
<gene>
    <name evidence="2" type="ORF">DQQ10_21320</name>
</gene>
<proteinExistence type="predicted"/>
<comment type="caution">
    <text evidence="2">The sequence shown here is derived from an EMBL/GenBank/DDBJ whole genome shotgun (WGS) entry which is preliminary data.</text>
</comment>